<reference evidence="9 10" key="1">
    <citation type="submission" date="2017-01" db="EMBL/GenBank/DDBJ databases">
        <title>Genome Analysis of Deinococcus marmoris KOPRI26562.</title>
        <authorList>
            <person name="Kim J.H."/>
            <person name="Oh H.-M."/>
        </authorList>
    </citation>
    <scope>NUCLEOTIDE SEQUENCE [LARGE SCALE GENOMIC DNA]</scope>
    <source>
        <strain evidence="9 10">KOPRI26562</strain>
    </source>
</reference>
<evidence type="ECO:0000313" key="10">
    <source>
        <dbReference type="Proteomes" id="UP000186607"/>
    </source>
</evidence>
<accession>A0A1U7NXC2</accession>
<feature type="transmembrane region" description="Helical" evidence="7">
    <location>
        <begin position="135"/>
        <end position="154"/>
    </location>
</feature>
<evidence type="ECO:0000256" key="1">
    <source>
        <dbReference type="ARBA" id="ARBA00004651"/>
    </source>
</evidence>
<comment type="similarity">
    <text evidence="7">Belongs to the binding-protein-dependent transport system permease family.</text>
</comment>
<keyword evidence="6 7" id="KW-0472">Membrane</keyword>
<dbReference type="Gene3D" id="1.10.3720.10">
    <property type="entry name" value="MetI-like"/>
    <property type="match status" value="1"/>
</dbReference>
<dbReference type="RefSeq" id="WP_083653436.1">
    <property type="nucleotide sequence ID" value="NZ_MSTI01000093.1"/>
</dbReference>
<dbReference type="PROSITE" id="PS50928">
    <property type="entry name" value="ABC_TM1"/>
    <property type="match status" value="1"/>
</dbReference>
<feature type="domain" description="ABC transmembrane type-1" evidence="8">
    <location>
        <begin position="96"/>
        <end position="285"/>
    </location>
</feature>
<dbReference type="STRING" id="249408.BOO71_0008254"/>
<dbReference type="CDD" id="cd06261">
    <property type="entry name" value="TM_PBP2"/>
    <property type="match status" value="1"/>
</dbReference>
<feature type="transmembrane region" description="Helical" evidence="7">
    <location>
        <begin position="98"/>
        <end position="123"/>
    </location>
</feature>
<gene>
    <name evidence="9" type="ORF">BOO71_0008254</name>
</gene>
<keyword evidence="4 7" id="KW-0812">Transmembrane</keyword>
<keyword evidence="2 7" id="KW-0813">Transport</keyword>
<evidence type="ECO:0000256" key="5">
    <source>
        <dbReference type="ARBA" id="ARBA00022989"/>
    </source>
</evidence>
<dbReference type="PANTHER" id="PTHR43386">
    <property type="entry name" value="OLIGOPEPTIDE TRANSPORT SYSTEM PERMEASE PROTEIN APPC"/>
    <property type="match status" value="1"/>
</dbReference>
<evidence type="ECO:0000256" key="7">
    <source>
        <dbReference type="RuleBase" id="RU363032"/>
    </source>
</evidence>
<feature type="transmembrane region" description="Helical" evidence="7">
    <location>
        <begin position="160"/>
        <end position="178"/>
    </location>
</feature>
<dbReference type="PANTHER" id="PTHR43386:SF23">
    <property type="entry name" value="ABC TRANSPORTER"/>
    <property type="match status" value="1"/>
</dbReference>
<dbReference type="InterPro" id="IPR050366">
    <property type="entry name" value="BP-dependent_transpt_permease"/>
</dbReference>
<feature type="transmembrane region" description="Helical" evidence="7">
    <location>
        <begin position="33"/>
        <end position="55"/>
    </location>
</feature>
<proteinExistence type="inferred from homology"/>
<organism evidence="9 10">
    <name type="scientific">Deinococcus marmoris</name>
    <dbReference type="NCBI Taxonomy" id="249408"/>
    <lineage>
        <taxon>Bacteria</taxon>
        <taxon>Thermotogati</taxon>
        <taxon>Deinococcota</taxon>
        <taxon>Deinococci</taxon>
        <taxon>Deinococcales</taxon>
        <taxon>Deinococcaceae</taxon>
        <taxon>Deinococcus</taxon>
    </lineage>
</organism>
<dbReference type="GO" id="GO:0055085">
    <property type="term" value="P:transmembrane transport"/>
    <property type="evidence" value="ECO:0007669"/>
    <property type="project" value="InterPro"/>
</dbReference>
<dbReference type="Pfam" id="PF00528">
    <property type="entry name" value="BPD_transp_1"/>
    <property type="match status" value="1"/>
</dbReference>
<protein>
    <submittedName>
        <fullName evidence="9">Dipeptide transport system permease protein DppC</fullName>
    </submittedName>
</protein>
<evidence type="ECO:0000256" key="2">
    <source>
        <dbReference type="ARBA" id="ARBA00022448"/>
    </source>
</evidence>
<comment type="subcellular location">
    <subcellularLocation>
        <location evidence="1 7">Cell membrane</location>
        <topology evidence="1 7">Multi-pass membrane protein</topology>
    </subcellularLocation>
</comment>
<feature type="transmembrane region" description="Helical" evidence="7">
    <location>
        <begin position="213"/>
        <end position="242"/>
    </location>
</feature>
<dbReference type="EMBL" id="MSTI01000093">
    <property type="protein sequence ID" value="OLV17578.1"/>
    <property type="molecule type" value="Genomic_DNA"/>
</dbReference>
<evidence type="ECO:0000259" key="8">
    <source>
        <dbReference type="PROSITE" id="PS50928"/>
    </source>
</evidence>
<dbReference type="AlphaFoldDB" id="A0A1U7NXC2"/>
<dbReference type="Pfam" id="PF12911">
    <property type="entry name" value="OppC_N"/>
    <property type="match status" value="1"/>
</dbReference>
<evidence type="ECO:0000256" key="6">
    <source>
        <dbReference type="ARBA" id="ARBA00023136"/>
    </source>
</evidence>
<evidence type="ECO:0000256" key="3">
    <source>
        <dbReference type="ARBA" id="ARBA00022475"/>
    </source>
</evidence>
<dbReference type="Proteomes" id="UP000186607">
    <property type="component" value="Unassembled WGS sequence"/>
</dbReference>
<sequence length="296" mass="32103">MTETLENRTAPGKRQRREGFWPTLIARFLKHKLAVLGLVVLILLGLLAIFAPLLAPYTFDGQDASIIGQPQPPSAAHWMGTDQLGRDAFTRVLYGARISLMVGLFSALLATFLGTLVGALSGYYRGWTDTVLMRITDVVLCIPLLPLIILLSGILRPSVALLIAIVGSLSWMGTARLVRSQFLSLREREFVEASRALGGGDNRVMFRHILPNALGPIIVSTTLSVGGTIMLESALSFLGLGVQPPTPTWGNLLNYASQWLTAAPWLAVFPGLMILITVLAVNFLGDGLRDAFDPRN</sequence>
<name>A0A1U7NXC2_9DEIO</name>
<evidence type="ECO:0000313" key="9">
    <source>
        <dbReference type="EMBL" id="OLV17578.1"/>
    </source>
</evidence>
<dbReference type="InterPro" id="IPR035906">
    <property type="entry name" value="MetI-like_sf"/>
</dbReference>
<dbReference type="OrthoDB" id="9797472at2"/>
<dbReference type="NCBIfam" id="NF045476">
    <property type="entry name" value="Opp4C"/>
    <property type="match status" value="1"/>
</dbReference>
<comment type="caution">
    <text evidence="9">The sequence shown here is derived from an EMBL/GenBank/DDBJ whole genome shotgun (WGS) entry which is preliminary data.</text>
</comment>
<dbReference type="InterPro" id="IPR025966">
    <property type="entry name" value="OppC_N"/>
</dbReference>
<keyword evidence="3" id="KW-1003">Cell membrane</keyword>
<keyword evidence="5 7" id="KW-1133">Transmembrane helix</keyword>
<dbReference type="InterPro" id="IPR053523">
    <property type="entry name" value="Oligopeptide_permease_AppC"/>
</dbReference>
<dbReference type="SUPFAM" id="SSF161098">
    <property type="entry name" value="MetI-like"/>
    <property type="match status" value="1"/>
</dbReference>
<dbReference type="InterPro" id="IPR000515">
    <property type="entry name" value="MetI-like"/>
</dbReference>
<dbReference type="GO" id="GO:0005886">
    <property type="term" value="C:plasma membrane"/>
    <property type="evidence" value="ECO:0007669"/>
    <property type="project" value="UniProtKB-SubCell"/>
</dbReference>
<feature type="transmembrane region" description="Helical" evidence="7">
    <location>
        <begin position="262"/>
        <end position="285"/>
    </location>
</feature>
<keyword evidence="10" id="KW-1185">Reference proteome</keyword>
<evidence type="ECO:0000256" key="4">
    <source>
        <dbReference type="ARBA" id="ARBA00022692"/>
    </source>
</evidence>